<sequence>MFRKILRTMLTGISKVREIPCALHVPKALLDASCNAAATSSTGVEAIDFLPLPHFTPKMNPTLRIYESSSSDRMQSSDQSRFLNPLISGISSMQLPHSHFSCKNTSQAEPDPSIIAS</sequence>
<accession>A0A4Y2XBA0</accession>
<reference evidence="2 3" key="1">
    <citation type="journal article" date="2019" name="Sci. Rep.">
        <title>Orb-weaving spider Araneus ventricosus genome elucidates the spidroin gene catalogue.</title>
        <authorList>
            <person name="Kono N."/>
            <person name="Nakamura H."/>
            <person name="Ohtoshi R."/>
            <person name="Moran D.A.P."/>
            <person name="Shinohara A."/>
            <person name="Yoshida Y."/>
            <person name="Fujiwara M."/>
            <person name="Mori M."/>
            <person name="Tomita M."/>
            <person name="Arakawa K."/>
        </authorList>
    </citation>
    <scope>NUCLEOTIDE SEQUENCE [LARGE SCALE GENOMIC DNA]</scope>
</reference>
<evidence type="ECO:0000313" key="2">
    <source>
        <dbReference type="EMBL" id="GBO46895.1"/>
    </source>
</evidence>
<keyword evidence="3" id="KW-1185">Reference proteome</keyword>
<evidence type="ECO:0000256" key="1">
    <source>
        <dbReference type="SAM" id="MobiDB-lite"/>
    </source>
</evidence>
<dbReference type="EMBL" id="BGPR01074850">
    <property type="protein sequence ID" value="GBO46895.1"/>
    <property type="molecule type" value="Genomic_DNA"/>
</dbReference>
<gene>
    <name evidence="2" type="ORF">AVEN_186268_1</name>
</gene>
<protein>
    <submittedName>
        <fullName evidence="2">Uncharacterized protein</fullName>
    </submittedName>
</protein>
<feature type="compositionally biased region" description="Polar residues" evidence="1">
    <location>
        <begin position="98"/>
        <end position="108"/>
    </location>
</feature>
<feature type="region of interest" description="Disordered" evidence="1">
    <location>
        <begin position="98"/>
        <end position="117"/>
    </location>
</feature>
<evidence type="ECO:0000313" key="3">
    <source>
        <dbReference type="Proteomes" id="UP000499080"/>
    </source>
</evidence>
<dbReference type="Proteomes" id="UP000499080">
    <property type="component" value="Unassembled WGS sequence"/>
</dbReference>
<dbReference type="AlphaFoldDB" id="A0A4Y2XBA0"/>
<organism evidence="2 3">
    <name type="scientific">Araneus ventricosus</name>
    <name type="common">Orbweaver spider</name>
    <name type="synonym">Epeira ventricosa</name>
    <dbReference type="NCBI Taxonomy" id="182803"/>
    <lineage>
        <taxon>Eukaryota</taxon>
        <taxon>Metazoa</taxon>
        <taxon>Ecdysozoa</taxon>
        <taxon>Arthropoda</taxon>
        <taxon>Chelicerata</taxon>
        <taxon>Arachnida</taxon>
        <taxon>Araneae</taxon>
        <taxon>Araneomorphae</taxon>
        <taxon>Entelegynae</taxon>
        <taxon>Araneoidea</taxon>
        <taxon>Araneidae</taxon>
        <taxon>Araneus</taxon>
    </lineage>
</organism>
<name>A0A4Y2XBA0_ARAVE</name>
<comment type="caution">
    <text evidence="2">The sequence shown here is derived from an EMBL/GenBank/DDBJ whole genome shotgun (WGS) entry which is preliminary data.</text>
</comment>
<proteinExistence type="predicted"/>